<dbReference type="InterPro" id="IPR013520">
    <property type="entry name" value="Ribonucl_H"/>
</dbReference>
<dbReference type="Gene3D" id="3.30.420.10">
    <property type="entry name" value="Ribonuclease H-like superfamily/Ribonuclease H"/>
    <property type="match status" value="1"/>
</dbReference>
<evidence type="ECO:0000259" key="4">
    <source>
        <dbReference type="SMART" id="SM00479"/>
    </source>
</evidence>
<evidence type="ECO:0000313" key="5">
    <source>
        <dbReference type="EMBL" id="MFC5640188.1"/>
    </source>
</evidence>
<dbReference type="Proteomes" id="UP001596066">
    <property type="component" value="Unassembled WGS sequence"/>
</dbReference>
<dbReference type="SUPFAM" id="SSF53098">
    <property type="entry name" value="Ribonuclease H-like"/>
    <property type="match status" value="1"/>
</dbReference>
<feature type="domain" description="Exonuclease" evidence="4">
    <location>
        <begin position="11"/>
        <end position="192"/>
    </location>
</feature>
<evidence type="ECO:0000256" key="3">
    <source>
        <dbReference type="ARBA" id="ARBA00022839"/>
    </source>
</evidence>
<dbReference type="PANTHER" id="PTHR30231:SF4">
    <property type="entry name" value="PROTEIN NEN2"/>
    <property type="match status" value="1"/>
</dbReference>
<dbReference type="PANTHER" id="PTHR30231">
    <property type="entry name" value="DNA POLYMERASE III SUBUNIT EPSILON"/>
    <property type="match status" value="1"/>
</dbReference>
<evidence type="ECO:0000256" key="2">
    <source>
        <dbReference type="ARBA" id="ARBA00022801"/>
    </source>
</evidence>
<dbReference type="Pfam" id="PF00929">
    <property type="entry name" value="RNase_T"/>
    <property type="match status" value="1"/>
</dbReference>
<keyword evidence="6" id="KW-1185">Reference proteome</keyword>
<gene>
    <name evidence="5" type="ORF">ACFPZF_02340</name>
</gene>
<evidence type="ECO:0000256" key="1">
    <source>
        <dbReference type="ARBA" id="ARBA00022722"/>
    </source>
</evidence>
<keyword evidence="3 5" id="KW-0269">Exonuclease</keyword>
<dbReference type="EMBL" id="JBHSOC010000003">
    <property type="protein sequence ID" value="MFC5640188.1"/>
    <property type="molecule type" value="Genomic_DNA"/>
</dbReference>
<sequence>MQQLRAWYDGPLASFDTETTGVDVESDRIVSAALVLQSAPGAEPRAATWLADPGVPIPEQARAVHGISDERVRSHGRPARTVVAEVARALAEQARAGVPVVVMNAPYDLTLLDRELRRHRAGSLAESLAGAELLVLDPRVLDKYVDRYRRGRRTLTDLCLHYGVRLEGAHDAAADATAAMDLVRAIGARYTERLGTLTPAELQLRQTVWHAAQAQGLQRWFDRSGTPERVDLSWPLRPARCGCGERLEPGHRCELAA</sequence>
<reference evidence="6" key="1">
    <citation type="journal article" date="2019" name="Int. J. Syst. Evol. Microbiol.">
        <title>The Global Catalogue of Microorganisms (GCM) 10K type strain sequencing project: providing services to taxonomists for standard genome sequencing and annotation.</title>
        <authorList>
            <consortium name="The Broad Institute Genomics Platform"/>
            <consortium name="The Broad Institute Genome Sequencing Center for Infectious Disease"/>
            <person name="Wu L."/>
            <person name="Ma J."/>
        </authorList>
    </citation>
    <scope>NUCLEOTIDE SEQUENCE [LARGE SCALE GENOMIC DNA]</scope>
    <source>
        <strain evidence="6">CGMCC 4.1622</strain>
    </source>
</reference>
<name>A0ABW0V3Y9_9ACTN</name>
<dbReference type="RefSeq" id="WP_346144411.1">
    <property type="nucleotide sequence ID" value="NZ_BAAAUA010000016.1"/>
</dbReference>
<dbReference type="GO" id="GO:0004527">
    <property type="term" value="F:exonuclease activity"/>
    <property type="evidence" value="ECO:0007669"/>
    <property type="project" value="UniProtKB-KW"/>
</dbReference>
<keyword evidence="2" id="KW-0378">Hydrolase</keyword>
<dbReference type="CDD" id="cd06127">
    <property type="entry name" value="DEDDh"/>
    <property type="match status" value="1"/>
</dbReference>
<evidence type="ECO:0000313" key="6">
    <source>
        <dbReference type="Proteomes" id="UP001596066"/>
    </source>
</evidence>
<dbReference type="NCBIfam" id="NF005927">
    <property type="entry name" value="PRK07942.1"/>
    <property type="match status" value="1"/>
</dbReference>
<dbReference type="SMART" id="SM00479">
    <property type="entry name" value="EXOIII"/>
    <property type="match status" value="1"/>
</dbReference>
<proteinExistence type="predicted"/>
<organism evidence="5 6">
    <name type="scientific">Kitasatospora cinereorecta</name>
    <dbReference type="NCBI Taxonomy" id="285560"/>
    <lineage>
        <taxon>Bacteria</taxon>
        <taxon>Bacillati</taxon>
        <taxon>Actinomycetota</taxon>
        <taxon>Actinomycetes</taxon>
        <taxon>Kitasatosporales</taxon>
        <taxon>Streptomycetaceae</taxon>
        <taxon>Kitasatospora</taxon>
    </lineage>
</organism>
<comment type="caution">
    <text evidence="5">The sequence shown here is derived from an EMBL/GenBank/DDBJ whole genome shotgun (WGS) entry which is preliminary data.</text>
</comment>
<dbReference type="InterPro" id="IPR036397">
    <property type="entry name" value="RNaseH_sf"/>
</dbReference>
<dbReference type="InterPro" id="IPR012337">
    <property type="entry name" value="RNaseH-like_sf"/>
</dbReference>
<protein>
    <submittedName>
        <fullName evidence="5">Exonuclease domain-containing protein</fullName>
    </submittedName>
</protein>
<accession>A0ABW0V3Y9</accession>
<keyword evidence="1" id="KW-0540">Nuclease</keyword>